<dbReference type="SUPFAM" id="SSF48179">
    <property type="entry name" value="6-phosphogluconate dehydrogenase C-terminal domain-like"/>
    <property type="match status" value="1"/>
</dbReference>
<protein>
    <recommendedName>
        <fullName evidence="2">Pyrroline-5-carboxylate reductase</fullName>
        <shortName evidence="2">P5C reductase</shortName>
        <shortName evidence="2">P5CR</shortName>
        <ecNumber evidence="2">1.5.1.2</ecNumber>
    </recommendedName>
    <alternativeName>
        <fullName evidence="2">PCA reductase</fullName>
    </alternativeName>
</protein>
<dbReference type="GO" id="GO:0004735">
    <property type="term" value="F:pyrroline-5-carboxylate reductase activity"/>
    <property type="evidence" value="ECO:0007669"/>
    <property type="project" value="UniProtKB-UniRule"/>
</dbReference>
<proteinExistence type="inferred from homology"/>
<evidence type="ECO:0000313" key="7">
    <source>
        <dbReference type="Proteomes" id="UP000661691"/>
    </source>
</evidence>
<evidence type="ECO:0000259" key="4">
    <source>
        <dbReference type="Pfam" id="PF03807"/>
    </source>
</evidence>
<dbReference type="Pfam" id="PF14748">
    <property type="entry name" value="P5CR_dimer"/>
    <property type="match status" value="1"/>
</dbReference>
<dbReference type="InterPro" id="IPR036291">
    <property type="entry name" value="NAD(P)-bd_dom_sf"/>
</dbReference>
<evidence type="ECO:0000256" key="3">
    <source>
        <dbReference type="PIRSR" id="PIRSR000193-1"/>
    </source>
</evidence>
<dbReference type="AlphaFoldDB" id="A0A926NCK7"/>
<dbReference type="InterPro" id="IPR028939">
    <property type="entry name" value="P5C_Rdtase_cat_N"/>
</dbReference>
<comment type="pathway">
    <text evidence="2">Amino-acid biosynthesis; L-proline biosynthesis; L-proline from L-glutamate 5-semialdehyde: step 1/1.</text>
</comment>
<dbReference type="InterPro" id="IPR000304">
    <property type="entry name" value="Pyrroline-COOH_reductase"/>
</dbReference>
<organism evidence="6 7">
    <name type="scientific">Polycladospora coralii</name>
    <dbReference type="NCBI Taxonomy" id="2771432"/>
    <lineage>
        <taxon>Bacteria</taxon>
        <taxon>Bacillati</taxon>
        <taxon>Bacillota</taxon>
        <taxon>Bacilli</taxon>
        <taxon>Bacillales</taxon>
        <taxon>Thermoactinomycetaceae</taxon>
        <taxon>Polycladospora</taxon>
    </lineage>
</organism>
<evidence type="ECO:0000313" key="6">
    <source>
        <dbReference type="EMBL" id="MBD1371109.1"/>
    </source>
</evidence>
<dbReference type="RefSeq" id="WP_191138999.1">
    <property type="nucleotide sequence ID" value="NZ_JACXAG020000002.1"/>
</dbReference>
<dbReference type="InterPro" id="IPR029036">
    <property type="entry name" value="P5CR_dimer"/>
</dbReference>
<reference evidence="7" key="1">
    <citation type="submission" date="2022-10" db="EMBL/GenBank/DDBJ databases">
        <title>A novel bacterium of genus Hazenella, isolated from South China Sea.</title>
        <authorList>
            <person name="Huang H."/>
            <person name="Mo K."/>
            <person name="Hu Y."/>
        </authorList>
    </citation>
    <scope>NUCLEOTIDE SEQUENCE [LARGE SCALE GENOMIC DNA]</scope>
    <source>
        <strain evidence="7">IB182357</strain>
    </source>
</reference>
<dbReference type="EC" id="1.5.1.2" evidence="2"/>
<dbReference type="Pfam" id="PF03807">
    <property type="entry name" value="F420_oxidored"/>
    <property type="match status" value="1"/>
</dbReference>
<dbReference type="Gene3D" id="3.40.50.720">
    <property type="entry name" value="NAD(P)-binding Rossmann-like Domain"/>
    <property type="match status" value="1"/>
</dbReference>
<dbReference type="GO" id="GO:0005737">
    <property type="term" value="C:cytoplasm"/>
    <property type="evidence" value="ECO:0007669"/>
    <property type="project" value="UniProtKB-SubCell"/>
</dbReference>
<name>A0A926NCK7_9BACL</name>
<evidence type="ECO:0000256" key="2">
    <source>
        <dbReference type="HAMAP-Rule" id="MF_01925"/>
    </source>
</evidence>
<dbReference type="NCBIfam" id="NF005814">
    <property type="entry name" value="PRK07680.1"/>
    <property type="match status" value="1"/>
</dbReference>
<feature type="domain" description="Pyrroline-5-carboxylate reductase catalytic N-terminal" evidence="4">
    <location>
        <begin position="3"/>
        <end position="97"/>
    </location>
</feature>
<dbReference type="InterPro" id="IPR008927">
    <property type="entry name" value="6-PGluconate_DH-like_C_sf"/>
</dbReference>
<dbReference type="PROSITE" id="PS00521">
    <property type="entry name" value="P5CR"/>
    <property type="match status" value="1"/>
</dbReference>
<evidence type="ECO:0000259" key="5">
    <source>
        <dbReference type="Pfam" id="PF14748"/>
    </source>
</evidence>
<dbReference type="GO" id="GO:0055129">
    <property type="term" value="P:L-proline biosynthetic process"/>
    <property type="evidence" value="ECO:0007669"/>
    <property type="project" value="UniProtKB-UniRule"/>
</dbReference>
<comment type="similarity">
    <text evidence="1 2">Belongs to the pyrroline-5-carboxylate reductase family.</text>
</comment>
<comment type="catalytic activity">
    <reaction evidence="2">
        <text>L-proline + NAD(+) = (S)-1-pyrroline-5-carboxylate + NADH + 2 H(+)</text>
        <dbReference type="Rhea" id="RHEA:14105"/>
        <dbReference type="ChEBI" id="CHEBI:15378"/>
        <dbReference type="ChEBI" id="CHEBI:17388"/>
        <dbReference type="ChEBI" id="CHEBI:57540"/>
        <dbReference type="ChEBI" id="CHEBI:57945"/>
        <dbReference type="ChEBI" id="CHEBI:60039"/>
        <dbReference type="EC" id="1.5.1.2"/>
    </reaction>
</comment>
<feature type="binding site" evidence="3">
    <location>
        <begin position="6"/>
        <end position="11"/>
    </location>
    <ligand>
        <name>NADP(+)</name>
        <dbReference type="ChEBI" id="CHEBI:58349"/>
    </ligand>
</feature>
<evidence type="ECO:0000256" key="1">
    <source>
        <dbReference type="ARBA" id="ARBA00005525"/>
    </source>
</evidence>
<feature type="domain" description="Pyrroline-5-carboxylate reductase dimerisation" evidence="5">
    <location>
        <begin position="159"/>
        <end position="260"/>
    </location>
</feature>
<keyword evidence="7" id="KW-1185">Reference proteome</keyword>
<sequence length="275" mass="30697">MKAGFIGTGNMGSILVEAFLTAETFNPSDITVSNRTEEKANRLAKAFPGLKIAQQNQELVENVDIIFICVKPHQFKDLFSEINSFIKPEQILISITSPIQIKDLESWVSCKIAKVIPSITNQVLAGNTLYTLNDAFSTQERTQFIEMLESISQPIEIEENQARICSDLSSCGPAFLAKIIEQMITVASEKREVSKDVATQITTQMLYGLSELLLLGDYDLETVQQCVAVPGGVTEEGLNMLEDELMPIFEKLFDKTHEKHESDLIQLKDFQSQKA</sequence>
<comment type="caution">
    <text evidence="6">The sequence shown here is derived from an EMBL/GenBank/DDBJ whole genome shotgun (WGS) entry which is preliminary data.</text>
</comment>
<keyword evidence="2" id="KW-0028">Amino-acid biosynthesis</keyword>
<dbReference type="PANTHER" id="PTHR11645">
    <property type="entry name" value="PYRROLINE-5-CARBOXYLATE REDUCTASE"/>
    <property type="match status" value="1"/>
</dbReference>
<accession>A0A926NCK7</accession>
<dbReference type="PANTHER" id="PTHR11645:SF51">
    <property type="entry name" value="COME OPERON PROTEIN 4"/>
    <property type="match status" value="1"/>
</dbReference>
<dbReference type="EMBL" id="JACXAH010000002">
    <property type="protein sequence ID" value="MBD1371109.1"/>
    <property type="molecule type" value="Genomic_DNA"/>
</dbReference>
<keyword evidence="2 3" id="KW-0521">NADP</keyword>
<dbReference type="Gene3D" id="1.10.3730.10">
    <property type="entry name" value="ProC C-terminal domain-like"/>
    <property type="match status" value="1"/>
</dbReference>
<dbReference type="Proteomes" id="UP000661691">
    <property type="component" value="Unassembled WGS sequence"/>
</dbReference>
<gene>
    <name evidence="2" type="primary">proC</name>
    <name evidence="6" type="ORF">IC620_01890</name>
</gene>
<keyword evidence="2" id="KW-0963">Cytoplasm</keyword>
<dbReference type="InterPro" id="IPR053790">
    <property type="entry name" value="P5CR-like_CS"/>
</dbReference>
<dbReference type="SUPFAM" id="SSF51735">
    <property type="entry name" value="NAD(P)-binding Rossmann-fold domains"/>
    <property type="match status" value="1"/>
</dbReference>
<keyword evidence="2" id="KW-0641">Proline biosynthesis</keyword>
<dbReference type="PIRSF" id="PIRSF000193">
    <property type="entry name" value="Pyrrol-5-carb_rd"/>
    <property type="match status" value="1"/>
</dbReference>
<keyword evidence="2" id="KW-0560">Oxidoreductase</keyword>
<comment type="subcellular location">
    <subcellularLocation>
        <location evidence="2">Cytoplasm</location>
    </subcellularLocation>
</comment>
<dbReference type="HAMAP" id="MF_01925">
    <property type="entry name" value="P5C_reductase"/>
    <property type="match status" value="1"/>
</dbReference>
<comment type="catalytic activity">
    <reaction evidence="2">
        <text>L-proline + NADP(+) = (S)-1-pyrroline-5-carboxylate + NADPH + 2 H(+)</text>
        <dbReference type="Rhea" id="RHEA:14109"/>
        <dbReference type="ChEBI" id="CHEBI:15378"/>
        <dbReference type="ChEBI" id="CHEBI:17388"/>
        <dbReference type="ChEBI" id="CHEBI:57783"/>
        <dbReference type="ChEBI" id="CHEBI:58349"/>
        <dbReference type="ChEBI" id="CHEBI:60039"/>
        <dbReference type="EC" id="1.5.1.2"/>
    </reaction>
</comment>
<feature type="binding site" evidence="3">
    <location>
        <position position="56"/>
    </location>
    <ligand>
        <name>NADPH</name>
        <dbReference type="ChEBI" id="CHEBI:57783"/>
    </ligand>
</feature>
<comment type="function">
    <text evidence="2">Catalyzes the reduction of 1-pyrroline-5-carboxylate (PCA) to L-proline.</text>
</comment>